<proteinExistence type="predicted"/>
<dbReference type="SUPFAM" id="SSF50475">
    <property type="entry name" value="FMN-binding split barrel"/>
    <property type="match status" value="1"/>
</dbReference>
<evidence type="ECO:0000313" key="3">
    <source>
        <dbReference type="EMBL" id="KAK7472639.1"/>
    </source>
</evidence>
<feature type="compositionally biased region" description="Polar residues" evidence="1">
    <location>
        <begin position="1"/>
        <end position="21"/>
    </location>
</feature>
<reference evidence="3 4" key="1">
    <citation type="submission" date="2024-01" db="EMBL/GenBank/DDBJ databases">
        <title>A draft genome for the cacao thread blight pathogen Marasmiellus scandens.</title>
        <authorList>
            <person name="Baruah I.K."/>
            <person name="Leung J."/>
            <person name="Bukari Y."/>
            <person name="Amoako-Attah I."/>
            <person name="Meinhardt L.W."/>
            <person name="Bailey B.A."/>
            <person name="Cohen S.P."/>
        </authorList>
    </citation>
    <scope>NUCLEOTIDE SEQUENCE [LARGE SCALE GENOMIC DNA]</scope>
    <source>
        <strain evidence="3 4">GH-19</strain>
    </source>
</reference>
<evidence type="ECO:0000313" key="4">
    <source>
        <dbReference type="Proteomes" id="UP001498398"/>
    </source>
</evidence>
<dbReference type="PANTHER" id="PTHR34818">
    <property type="entry name" value="PROTEIN BLI-3"/>
    <property type="match status" value="1"/>
</dbReference>
<dbReference type="InterPro" id="IPR052917">
    <property type="entry name" value="Stress-Dev_Protein"/>
</dbReference>
<accession>A0ABR1K7L7</accession>
<sequence>MSSQPTSLDPYTTKSENTKATPQEKITGFQEIIKTVKTGMLTTRSSSGHLHSRAMIPTSPDSATQIDLLFFGNNASHKFDEIKHDEHVNVSFNDINSTSWVSVSGVAKISQDRELIKKHWHASLSAWFGDLKDGVHKGDENDPRISLIRVVPDEIRYFKATRGAIGRAVETGINAFTHGVSTPGELITITAEEIQLAQGLHGRK</sequence>
<dbReference type="InterPro" id="IPR012349">
    <property type="entry name" value="Split_barrel_FMN-bd"/>
</dbReference>
<feature type="region of interest" description="Disordered" evidence="1">
    <location>
        <begin position="1"/>
        <end position="22"/>
    </location>
</feature>
<gene>
    <name evidence="3" type="ORF">VKT23_000752</name>
</gene>
<name>A0ABR1K7L7_9AGAR</name>
<comment type="caution">
    <text evidence="3">The sequence shown here is derived from an EMBL/GenBank/DDBJ whole genome shotgun (WGS) entry which is preliminary data.</text>
</comment>
<dbReference type="EMBL" id="JBANRG010000001">
    <property type="protein sequence ID" value="KAK7472639.1"/>
    <property type="molecule type" value="Genomic_DNA"/>
</dbReference>
<dbReference type="Pfam" id="PF16242">
    <property type="entry name" value="Pyrid_ox_like"/>
    <property type="match status" value="1"/>
</dbReference>
<dbReference type="PANTHER" id="PTHR34818:SF1">
    <property type="entry name" value="PROTEIN BLI-3"/>
    <property type="match status" value="1"/>
</dbReference>
<evidence type="ECO:0000259" key="2">
    <source>
        <dbReference type="Pfam" id="PF16242"/>
    </source>
</evidence>
<organism evidence="3 4">
    <name type="scientific">Marasmiellus scandens</name>
    <dbReference type="NCBI Taxonomy" id="2682957"/>
    <lineage>
        <taxon>Eukaryota</taxon>
        <taxon>Fungi</taxon>
        <taxon>Dikarya</taxon>
        <taxon>Basidiomycota</taxon>
        <taxon>Agaricomycotina</taxon>
        <taxon>Agaricomycetes</taxon>
        <taxon>Agaricomycetidae</taxon>
        <taxon>Agaricales</taxon>
        <taxon>Marasmiineae</taxon>
        <taxon>Omphalotaceae</taxon>
        <taxon>Marasmiellus</taxon>
    </lineage>
</organism>
<dbReference type="InterPro" id="IPR038725">
    <property type="entry name" value="YdaG_split_barrel_FMN-bd"/>
</dbReference>
<dbReference type="Gene3D" id="2.30.110.10">
    <property type="entry name" value="Electron Transport, Fmn-binding Protein, Chain A"/>
    <property type="match status" value="1"/>
</dbReference>
<protein>
    <recommendedName>
        <fullName evidence="2">General stress protein FMN-binding split barrel domain-containing protein</fullName>
    </recommendedName>
</protein>
<keyword evidence="4" id="KW-1185">Reference proteome</keyword>
<feature type="domain" description="General stress protein FMN-binding split barrel" evidence="2">
    <location>
        <begin position="25"/>
        <end position="172"/>
    </location>
</feature>
<evidence type="ECO:0000256" key="1">
    <source>
        <dbReference type="SAM" id="MobiDB-lite"/>
    </source>
</evidence>
<dbReference type="Proteomes" id="UP001498398">
    <property type="component" value="Unassembled WGS sequence"/>
</dbReference>